<organism evidence="2 3">
    <name type="scientific">Candidatus Acidulodesulfobacterium ferriphilum</name>
    <dbReference type="NCBI Taxonomy" id="2597223"/>
    <lineage>
        <taxon>Bacteria</taxon>
        <taxon>Deltaproteobacteria</taxon>
        <taxon>Candidatus Acidulodesulfobacterales</taxon>
        <taxon>Candidatus Acidulodesulfobacterium</taxon>
    </lineage>
</organism>
<dbReference type="InterPro" id="IPR029787">
    <property type="entry name" value="Nucleotide_cyclase"/>
</dbReference>
<name>A0A519BBL3_9DELT</name>
<evidence type="ECO:0000313" key="2">
    <source>
        <dbReference type="EMBL" id="RZD14669.1"/>
    </source>
</evidence>
<reference evidence="2 3" key="1">
    <citation type="submission" date="2019-01" db="EMBL/GenBank/DDBJ databases">
        <title>Insights into ecological role of a new deltaproteobacterial order Candidatus Sinidesulfobacterales (Sva0485) by metagenomics and metatranscriptomics.</title>
        <authorList>
            <person name="Tan S."/>
            <person name="Liu J."/>
            <person name="Fang Y."/>
            <person name="Hedlund B.P."/>
            <person name="Lian Z.H."/>
            <person name="Huang L.Y."/>
            <person name="Li J.T."/>
            <person name="Huang L.N."/>
            <person name="Li W.J."/>
            <person name="Jiang H.C."/>
            <person name="Dong H.L."/>
            <person name="Shu W.S."/>
        </authorList>
    </citation>
    <scope>NUCLEOTIDE SEQUENCE [LARGE SCALE GENOMIC DNA]</scope>
    <source>
        <strain evidence="2">AP3</strain>
    </source>
</reference>
<dbReference type="InterPro" id="IPR050469">
    <property type="entry name" value="Diguanylate_Cyclase"/>
</dbReference>
<dbReference type="Pfam" id="PF00990">
    <property type="entry name" value="GGDEF"/>
    <property type="match status" value="1"/>
</dbReference>
<feature type="domain" description="GGDEF" evidence="1">
    <location>
        <begin position="1"/>
        <end position="70"/>
    </location>
</feature>
<sequence>MLKSAIKLAKRIRLKVEAVKHPYLNGKQVTLSIGVDILNKDEHFEVALKRADTKLYFAKKTRKNKIYTEL</sequence>
<dbReference type="InterPro" id="IPR000160">
    <property type="entry name" value="GGDEF_dom"/>
</dbReference>
<dbReference type="GO" id="GO:0052621">
    <property type="term" value="F:diguanylate cyclase activity"/>
    <property type="evidence" value="ECO:0007669"/>
    <property type="project" value="TreeGrafter"/>
</dbReference>
<accession>A0A519BBL3</accession>
<dbReference type="PANTHER" id="PTHR45138:SF9">
    <property type="entry name" value="DIGUANYLATE CYCLASE DGCM-RELATED"/>
    <property type="match status" value="1"/>
</dbReference>
<dbReference type="EMBL" id="SGBD01000002">
    <property type="protein sequence ID" value="RZD14669.1"/>
    <property type="molecule type" value="Genomic_DNA"/>
</dbReference>
<comment type="caution">
    <text evidence="2">The sequence shown here is derived from an EMBL/GenBank/DDBJ whole genome shotgun (WGS) entry which is preliminary data.</text>
</comment>
<evidence type="ECO:0000313" key="3">
    <source>
        <dbReference type="Proteomes" id="UP000320813"/>
    </source>
</evidence>
<dbReference type="GO" id="GO:0043709">
    <property type="term" value="P:cell adhesion involved in single-species biofilm formation"/>
    <property type="evidence" value="ECO:0007669"/>
    <property type="project" value="TreeGrafter"/>
</dbReference>
<proteinExistence type="predicted"/>
<dbReference type="SUPFAM" id="SSF55073">
    <property type="entry name" value="Nucleotide cyclase"/>
    <property type="match status" value="1"/>
</dbReference>
<dbReference type="InterPro" id="IPR043128">
    <property type="entry name" value="Rev_trsase/Diguanyl_cyclase"/>
</dbReference>
<dbReference type="AlphaFoldDB" id="A0A519BBL3"/>
<dbReference type="GO" id="GO:0005886">
    <property type="term" value="C:plasma membrane"/>
    <property type="evidence" value="ECO:0007669"/>
    <property type="project" value="TreeGrafter"/>
</dbReference>
<protein>
    <submittedName>
        <fullName evidence="2">Diguanylate cyclase</fullName>
    </submittedName>
</protein>
<dbReference type="GO" id="GO:1902201">
    <property type="term" value="P:negative regulation of bacterial-type flagellum-dependent cell motility"/>
    <property type="evidence" value="ECO:0007669"/>
    <property type="project" value="TreeGrafter"/>
</dbReference>
<dbReference type="PROSITE" id="PS50887">
    <property type="entry name" value="GGDEF"/>
    <property type="match status" value="1"/>
</dbReference>
<dbReference type="PANTHER" id="PTHR45138">
    <property type="entry name" value="REGULATORY COMPONENTS OF SENSORY TRANSDUCTION SYSTEM"/>
    <property type="match status" value="1"/>
</dbReference>
<evidence type="ECO:0000259" key="1">
    <source>
        <dbReference type="PROSITE" id="PS50887"/>
    </source>
</evidence>
<gene>
    <name evidence="2" type="ORF">EVJ47_05750</name>
</gene>
<dbReference type="Gene3D" id="3.30.70.270">
    <property type="match status" value="1"/>
</dbReference>
<dbReference type="Proteomes" id="UP000320813">
    <property type="component" value="Unassembled WGS sequence"/>
</dbReference>